<keyword evidence="4" id="KW-0804">Transcription</keyword>
<evidence type="ECO:0000313" key="7">
    <source>
        <dbReference type="EMBL" id="KAL0575093.1"/>
    </source>
</evidence>
<feature type="region of interest" description="Disordered" evidence="6">
    <location>
        <begin position="1"/>
        <end position="22"/>
    </location>
</feature>
<accession>A0ABR3FJ24</accession>
<dbReference type="Pfam" id="PF06870">
    <property type="entry name" value="RNA_pol_I_A49"/>
    <property type="match status" value="1"/>
</dbReference>
<evidence type="ECO:0000256" key="6">
    <source>
        <dbReference type="SAM" id="MobiDB-lite"/>
    </source>
</evidence>
<dbReference type="EMBL" id="JBAHYK010000336">
    <property type="protein sequence ID" value="KAL0575093.1"/>
    <property type="molecule type" value="Genomic_DNA"/>
</dbReference>
<organism evidence="7 8">
    <name type="scientific">Marasmius crinis-equi</name>
    <dbReference type="NCBI Taxonomy" id="585013"/>
    <lineage>
        <taxon>Eukaryota</taxon>
        <taxon>Fungi</taxon>
        <taxon>Dikarya</taxon>
        <taxon>Basidiomycota</taxon>
        <taxon>Agaricomycotina</taxon>
        <taxon>Agaricomycetes</taxon>
        <taxon>Agaricomycetidae</taxon>
        <taxon>Agaricales</taxon>
        <taxon>Marasmiineae</taxon>
        <taxon>Marasmiaceae</taxon>
        <taxon>Marasmius</taxon>
    </lineage>
</organism>
<keyword evidence="3 7" id="KW-0240">DNA-directed RNA polymerase</keyword>
<dbReference type="PANTHER" id="PTHR14440">
    <property type="entry name" value="DNA-DIRECTED RNA POLYMERASE I SUBUNIT RPA49"/>
    <property type="match status" value="1"/>
</dbReference>
<name>A0ABR3FJ24_9AGAR</name>
<sequence length="430" mass="47435">MAPPSASISKKRKRDDSPARDDITCKVAESSKSDALGPVLVSFPALKAPESTTFKCYSEGGKVDTMKLVVGETPQVEFVSNHEESREAASSGCQYLLAVHDPRTSSLKIVPTQKSPYILGRTVKRLKSLPTASEPSALAYREARTKLGETFGTKKAKAAIRAEERNRVDVSAMQGVMSHVMEGIQKGAEGLLTAEQAKQVEDSNRLIPPFDDNTSDPAEIYPLHNIVPEAEWRVIDTSKFEAAKSFKDKTVLLPSAHPTWIQGHVKVLDASTNPKAAKKKWKTVYYVSALFTLRRVMGSKRMEKQIVHQKMKGVPALIVDGLLSRFTETSRDSEGHTLTSGMDTKLLSYMFALCLRADEYMSNPELIAKDLSLPTPRVQELFKSLGCKIKKPTDRELSNAGLGSSLKDTKMAVLKAPVEFPKTARRKARR</sequence>
<evidence type="ECO:0000256" key="3">
    <source>
        <dbReference type="ARBA" id="ARBA00022478"/>
    </source>
</evidence>
<dbReference type="Proteomes" id="UP001465976">
    <property type="component" value="Unassembled WGS sequence"/>
</dbReference>
<dbReference type="InterPro" id="IPR009668">
    <property type="entry name" value="RNA_pol-assoc_fac_A49-like"/>
</dbReference>
<comment type="caution">
    <text evidence="7">The sequence shown here is derived from an EMBL/GenBank/DDBJ whole genome shotgun (WGS) entry which is preliminary data.</text>
</comment>
<comment type="similarity">
    <text evidence="2">Belongs to the eukaryotic RPA49/POLR1E RNA polymerase subunit family.</text>
</comment>
<proteinExistence type="inferred from homology"/>
<evidence type="ECO:0000256" key="4">
    <source>
        <dbReference type="ARBA" id="ARBA00023163"/>
    </source>
</evidence>
<evidence type="ECO:0000256" key="1">
    <source>
        <dbReference type="ARBA" id="ARBA00004604"/>
    </source>
</evidence>
<evidence type="ECO:0000256" key="2">
    <source>
        <dbReference type="ARBA" id="ARBA00009430"/>
    </source>
</evidence>
<gene>
    <name evidence="7" type="primary">RPA49</name>
    <name evidence="7" type="ORF">V5O48_006869</name>
</gene>
<evidence type="ECO:0000256" key="5">
    <source>
        <dbReference type="ARBA" id="ARBA00023242"/>
    </source>
</evidence>
<keyword evidence="5" id="KW-0539">Nucleus</keyword>
<protein>
    <submittedName>
        <fullName evidence="7">DNA-directed RNA polymerase I subunit rpa49</fullName>
    </submittedName>
</protein>
<dbReference type="GO" id="GO:0000428">
    <property type="term" value="C:DNA-directed RNA polymerase complex"/>
    <property type="evidence" value="ECO:0007669"/>
    <property type="project" value="UniProtKB-KW"/>
</dbReference>
<evidence type="ECO:0000313" key="8">
    <source>
        <dbReference type="Proteomes" id="UP001465976"/>
    </source>
</evidence>
<reference evidence="7 8" key="1">
    <citation type="submission" date="2024-02" db="EMBL/GenBank/DDBJ databases">
        <title>A draft genome for the cacao thread blight pathogen Marasmius crinis-equi.</title>
        <authorList>
            <person name="Cohen S.P."/>
            <person name="Baruah I.K."/>
            <person name="Amoako-Attah I."/>
            <person name="Bukari Y."/>
            <person name="Meinhardt L.W."/>
            <person name="Bailey B.A."/>
        </authorList>
    </citation>
    <scope>NUCLEOTIDE SEQUENCE [LARGE SCALE GENOMIC DNA]</scope>
    <source>
        <strain evidence="7 8">GH-76</strain>
    </source>
</reference>
<comment type="subcellular location">
    <subcellularLocation>
        <location evidence="1">Nucleus</location>
        <location evidence="1">Nucleolus</location>
    </subcellularLocation>
</comment>
<keyword evidence="8" id="KW-1185">Reference proteome</keyword>